<dbReference type="KEGG" id="bgok:Pr1d_05970"/>
<evidence type="ECO:0000256" key="2">
    <source>
        <dbReference type="ARBA" id="ARBA00022747"/>
    </source>
</evidence>
<evidence type="ECO:0000313" key="5">
    <source>
        <dbReference type="EMBL" id="QEG33336.1"/>
    </source>
</evidence>
<dbReference type="GO" id="GO:0009307">
    <property type="term" value="P:DNA restriction-modification system"/>
    <property type="evidence" value="ECO:0007669"/>
    <property type="project" value="UniProtKB-KW"/>
</dbReference>
<dbReference type="Proteomes" id="UP000323917">
    <property type="component" value="Chromosome"/>
</dbReference>
<accession>A0A5B9Q8U6</accession>
<name>A0A5B9Q8U6_9BACT</name>
<evidence type="ECO:0000256" key="3">
    <source>
        <dbReference type="ARBA" id="ARBA00023125"/>
    </source>
</evidence>
<evidence type="ECO:0000259" key="4">
    <source>
        <dbReference type="Pfam" id="PF01420"/>
    </source>
</evidence>
<dbReference type="SUPFAM" id="SSF116734">
    <property type="entry name" value="DNA methylase specificity domain"/>
    <property type="match status" value="1"/>
</dbReference>
<dbReference type="PANTHER" id="PTHR30408">
    <property type="entry name" value="TYPE-1 RESTRICTION ENZYME ECOKI SPECIFICITY PROTEIN"/>
    <property type="match status" value="1"/>
</dbReference>
<dbReference type="PANTHER" id="PTHR30408:SF12">
    <property type="entry name" value="TYPE I RESTRICTION ENZYME MJAVIII SPECIFICITY SUBUNIT"/>
    <property type="match status" value="1"/>
</dbReference>
<proteinExistence type="inferred from homology"/>
<dbReference type="Pfam" id="PF01420">
    <property type="entry name" value="Methylase_S"/>
    <property type="match status" value="1"/>
</dbReference>
<dbReference type="AlphaFoldDB" id="A0A5B9Q8U6"/>
<keyword evidence="3" id="KW-0238">DNA-binding</keyword>
<reference evidence="5 6" key="1">
    <citation type="submission" date="2019-08" db="EMBL/GenBank/DDBJ databases">
        <title>Deep-cultivation of Planctomycetes and their phenomic and genomic characterization uncovers novel biology.</title>
        <authorList>
            <person name="Wiegand S."/>
            <person name="Jogler M."/>
            <person name="Boedeker C."/>
            <person name="Pinto D."/>
            <person name="Vollmers J."/>
            <person name="Rivas-Marin E."/>
            <person name="Kohn T."/>
            <person name="Peeters S.H."/>
            <person name="Heuer A."/>
            <person name="Rast P."/>
            <person name="Oberbeckmann S."/>
            <person name="Bunk B."/>
            <person name="Jeske O."/>
            <person name="Meyerdierks A."/>
            <person name="Storesund J.E."/>
            <person name="Kallscheuer N."/>
            <person name="Luecker S."/>
            <person name="Lage O.M."/>
            <person name="Pohl T."/>
            <person name="Merkel B.J."/>
            <person name="Hornburger P."/>
            <person name="Mueller R.-W."/>
            <person name="Bruemmer F."/>
            <person name="Labrenz M."/>
            <person name="Spormann A.M."/>
            <person name="Op den Camp H."/>
            <person name="Overmann J."/>
            <person name="Amann R."/>
            <person name="Jetten M.S.M."/>
            <person name="Mascher T."/>
            <person name="Medema M.H."/>
            <person name="Devos D.P."/>
            <person name="Kaster A.-K."/>
            <person name="Ovreas L."/>
            <person name="Rohde M."/>
            <person name="Galperin M.Y."/>
            <person name="Jogler C."/>
        </authorList>
    </citation>
    <scope>NUCLEOTIDE SEQUENCE [LARGE SCALE GENOMIC DNA]</scope>
    <source>
        <strain evidence="5 6">Pr1d</strain>
    </source>
</reference>
<keyword evidence="2" id="KW-0680">Restriction system</keyword>
<protein>
    <recommendedName>
        <fullName evidence="4">Type I restriction modification DNA specificity domain-containing protein</fullName>
    </recommendedName>
</protein>
<gene>
    <name evidence="5" type="ORF">Pr1d_05970</name>
</gene>
<sequence length="116" mass="12737">MTQIVPEEVRVANLTQGTTRISSKGLAKFYLQSLASQAVRDNVSAVSEGSTLREISLYDLRKIHLRRPDLAKQQRISAGLTALDTQITAQAAQIESLQTHKRGLMQQLFPSTGDAT</sequence>
<dbReference type="EMBL" id="CP042913">
    <property type="protein sequence ID" value="QEG33336.1"/>
    <property type="molecule type" value="Genomic_DNA"/>
</dbReference>
<feature type="domain" description="Type I restriction modification DNA specificity" evidence="4">
    <location>
        <begin position="27"/>
        <end position="95"/>
    </location>
</feature>
<organism evidence="5 6">
    <name type="scientific">Bythopirellula goksoeyrii</name>
    <dbReference type="NCBI Taxonomy" id="1400387"/>
    <lineage>
        <taxon>Bacteria</taxon>
        <taxon>Pseudomonadati</taxon>
        <taxon>Planctomycetota</taxon>
        <taxon>Planctomycetia</taxon>
        <taxon>Pirellulales</taxon>
        <taxon>Lacipirellulaceae</taxon>
        <taxon>Bythopirellula</taxon>
    </lineage>
</organism>
<dbReference type="Gene3D" id="3.90.220.20">
    <property type="entry name" value="DNA methylase specificity domains"/>
    <property type="match status" value="1"/>
</dbReference>
<dbReference type="InterPro" id="IPR052021">
    <property type="entry name" value="Type-I_RS_S_subunit"/>
</dbReference>
<dbReference type="InterPro" id="IPR044946">
    <property type="entry name" value="Restrct_endonuc_typeI_TRD_sf"/>
</dbReference>
<keyword evidence="6" id="KW-1185">Reference proteome</keyword>
<comment type="similarity">
    <text evidence="1">Belongs to the type-I restriction system S methylase family.</text>
</comment>
<evidence type="ECO:0000313" key="6">
    <source>
        <dbReference type="Proteomes" id="UP000323917"/>
    </source>
</evidence>
<dbReference type="InterPro" id="IPR000055">
    <property type="entry name" value="Restrct_endonuc_typeI_TRD"/>
</dbReference>
<dbReference type="GO" id="GO:0003677">
    <property type="term" value="F:DNA binding"/>
    <property type="evidence" value="ECO:0007669"/>
    <property type="project" value="UniProtKB-KW"/>
</dbReference>
<evidence type="ECO:0000256" key="1">
    <source>
        <dbReference type="ARBA" id="ARBA00010923"/>
    </source>
</evidence>